<dbReference type="Proteomes" id="UP000602510">
    <property type="component" value="Unassembled WGS sequence"/>
</dbReference>
<reference evidence="6" key="1">
    <citation type="submission" date="2020-04" db="EMBL/GenBank/DDBJ databases">
        <title>Hybrid Assembly of Korean Phytophthora infestans isolates.</title>
        <authorList>
            <person name="Prokchorchik M."/>
            <person name="Lee Y."/>
            <person name="Seo J."/>
            <person name="Cho J.-H."/>
            <person name="Park Y.-E."/>
            <person name="Jang D.-C."/>
            <person name="Im J.-S."/>
            <person name="Choi J.-G."/>
            <person name="Park H.-J."/>
            <person name="Lee G.-B."/>
            <person name="Lee Y.-G."/>
            <person name="Hong S.-Y."/>
            <person name="Cho K."/>
            <person name="Sohn K.H."/>
        </authorList>
    </citation>
    <scope>NUCLEOTIDE SEQUENCE</scope>
    <source>
        <strain evidence="6">KR_1_A1</strain>
    </source>
</reference>
<gene>
    <name evidence="6" type="ORF">GN244_ATG04122</name>
</gene>
<dbReference type="Pfam" id="PF04547">
    <property type="entry name" value="Anoctamin"/>
    <property type="match status" value="1"/>
</dbReference>
<keyword evidence="7" id="KW-1185">Reference proteome</keyword>
<name>A0A833SNG9_PHYIN</name>
<dbReference type="EMBL" id="WSZM01000083">
    <property type="protein sequence ID" value="KAF4043516.1"/>
    <property type="molecule type" value="Genomic_DNA"/>
</dbReference>
<evidence type="ECO:0000256" key="4">
    <source>
        <dbReference type="ARBA" id="ARBA00023136"/>
    </source>
</evidence>
<evidence type="ECO:0000256" key="3">
    <source>
        <dbReference type="ARBA" id="ARBA00022989"/>
    </source>
</evidence>
<evidence type="ECO:0000256" key="2">
    <source>
        <dbReference type="ARBA" id="ARBA00022692"/>
    </source>
</evidence>
<feature type="domain" description="Anoctamin transmembrane" evidence="5">
    <location>
        <begin position="227"/>
        <end position="299"/>
    </location>
</feature>
<proteinExistence type="predicted"/>
<evidence type="ECO:0000259" key="5">
    <source>
        <dbReference type="Pfam" id="PF04547"/>
    </source>
</evidence>
<accession>A0A833SNG9</accession>
<keyword evidence="2" id="KW-0812">Transmembrane</keyword>
<dbReference type="PANTHER" id="PTHR12308:SF73">
    <property type="entry name" value="ANOCTAMIN"/>
    <property type="match status" value="1"/>
</dbReference>
<organism evidence="6 7">
    <name type="scientific">Phytophthora infestans</name>
    <name type="common">Potato late blight agent</name>
    <name type="synonym">Botrytis infestans</name>
    <dbReference type="NCBI Taxonomy" id="4787"/>
    <lineage>
        <taxon>Eukaryota</taxon>
        <taxon>Sar</taxon>
        <taxon>Stramenopiles</taxon>
        <taxon>Oomycota</taxon>
        <taxon>Peronosporomycetes</taxon>
        <taxon>Peronosporales</taxon>
        <taxon>Peronosporaceae</taxon>
        <taxon>Phytophthora</taxon>
    </lineage>
</organism>
<evidence type="ECO:0000313" key="7">
    <source>
        <dbReference type="Proteomes" id="UP000602510"/>
    </source>
</evidence>
<comment type="subcellular location">
    <subcellularLocation>
        <location evidence="1">Membrane</location>
        <topology evidence="1">Multi-pass membrane protein</topology>
    </subcellularLocation>
</comment>
<evidence type="ECO:0000313" key="6">
    <source>
        <dbReference type="EMBL" id="KAF4043516.1"/>
    </source>
</evidence>
<dbReference type="PANTHER" id="PTHR12308">
    <property type="entry name" value="ANOCTAMIN"/>
    <property type="match status" value="1"/>
</dbReference>
<dbReference type="GO" id="GO:0005254">
    <property type="term" value="F:chloride channel activity"/>
    <property type="evidence" value="ECO:0007669"/>
    <property type="project" value="TreeGrafter"/>
</dbReference>
<protein>
    <submittedName>
        <fullName evidence="6">Calcium-activated chloride channel</fullName>
    </submittedName>
</protein>
<dbReference type="InterPro" id="IPR049452">
    <property type="entry name" value="Anoctamin_TM"/>
</dbReference>
<sequence length="304" mass="34219">MTIRMCTEAQGNGRILLSFRPTLALLRATGEQLKVRIPASVALEIDSKTDAKLWGEAEAQEEIYRLFLAGKISAEDAQIFDCEDSGMWFRRLRALQIFSTIKPGGEAQEEVVYLPFRDLAALRYVYRQIDDEGDGAGAIGRSTESPFRIVDKIRLTKALIDAGFDCGALLERGLLDHHLCPHTHRTTYVDTSLDTDRVQWGKFPAPWRVFGKIFQCYRSDDDLLLHVRNYFGEQLGFYFAFASFHASALRTLGLVALVLAIVAAKTSRPREVEAAFCLCSCAFLGIFVRKWELQEVRLASGLVR</sequence>
<dbReference type="GO" id="GO:0016020">
    <property type="term" value="C:membrane"/>
    <property type="evidence" value="ECO:0007669"/>
    <property type="project" value="UniProtKB-SubCell"/>
</dbReference>
<dbReference type="AlphaFoldDB" id="A0A833SNG9"/>
<keyword evidence="4" id="KW-0472">Membrane</keyword>
<comment type="caution">
    <text evidence="6">The sequence shown here is derived from an EMBL/GenBank/DDBJ whole genome shotgun (WGS) entry which is preliminary data.</text>
</comment>
<keyword evidence="3" id="KW-1133">Transmembrane helix</keyword>
<dbReference type="InterPro" id="IPR007632">
    <property type="entry name" value="Anoctamin"/>
</dbReference>
<evidence type="ECO:0000256" key="1">
    <source>
        <dbReference type="ARBA" id="ARBA00004141"/>
    </source>
</evidence>